<organism evidence="1 2">
    <name type="scientific">Pleurodeles waltl</name>
    <name type="common">Iberian ribbed newt</name>
    <dbReference type="NCBI Taxonomy" id="8319"/>
    <lineage>
        <taxon>Eukaryota</taxon>
        <taxon>Metazoa</taxon>
        <taxon>Chordata</taxon>
        <taxon>Craniata</taxon>
        <taxon>Vertebrata</taxon>
        <taxon>Euteleostomi</taxon>
        <taxon>Amphibia</taxon>
        <taxon>Batrachia</taxon>
        <taxon>Caudata</taxon>
        <taxon>Salamandroidea</taxon>
        <taxon>Salamandridae</taxon>
        <taxon>Pleurodelinae</taxon>
        <taxon>Pleurodeles</taxon>
    </lineage>
</organism>
<gene>
    <name evidence="1" type="ORF">NDU88_005169</name>
</gene>
<name>A0AAV7RJE0_PLEWA</name>
<reference evidence="1" key="1">
    <citation type="journal article" date="2022" name="bioRxiv">
        <title>Sequencing and chromosome-scale assembly of the giantPleurodeles waltlgenome.</title>
        <authorList>
            <person name="Brown T."/>
            <person name="Elewa A."/>
            <person name="Iarovenko S."/>
            <person name="Subramanian E."/>
            <person name="Araus A.J."/>
            <person name="Petzold A."/>
            <person name="Susuki M."/>
            <person name="Suzuki K.-i.T."/>
            <person name="Hayashi T."/>
            <person name="Toyoda A."/>
            <person name="Oliveira C."/>
            <person name="Osipova E."/>
            <person name="Leigh N.D."/>
            <person name="Simon A."/>
            <person name="Yun M.H."/>
        </authorList>
    </citation>
    <scope>NUCLEOTIDE SEQUENCE</scope>
    <source>
        <strain evidence="1">20211129_DDA</strain>
        <tissue evidence="1">Liver</tissue>
    </source>
</reference>
<sequence length="74" mass="7912">MSGPDQFLEQRSPLTVQCCFSRPSGAHPEPLTLSLLESGGSGHKSPELLGICLGAPVDPELGWGRKPWVEESPN</sequence>
<dbReference type="EMBL" id="JANPWB010000009">
    <property type="protein sequence ID" value="KAJ1152394.1"/>
    <property type="molecule type" value="Genomic_DNA"/>
</dbReference>
<keyword evidence="2" id="KW-1185">Reference proteome</keyword>
<evidence type="ECO:0000313" key="1">
    <source>
        <dbReference type="EMBL" id="KAJ1152394.1"/>
    </source>
</evidence>
<comment type="caution">
    <text evidence="1">The sequence shown here is derived from an EMBL/GenBank/DDBJ whole genome shotgun (WGS) entry which is preliminary data.</text>
</comment>
<evidence type="ECO:0000313" key="2">
    <source>
        <dbReference type="Proteomes" id="UP001066276"/>
    </source>
</evidence>
<dbReference type="AlphaFoldDB" id="A0AAV7RJE0"/>
<proteinExistence type="predicted"/>
<accession>A0AAV7RJE0</accession>
<dbReference type="Proteomes" id="UP001066276">
    <property type="component" value="Chromosome 5"/>
</dbReference>
<protein>
    <submittedName>
        <fullName evidence="1">Uncharacterized protein</fullName>
    </submittedName>
</protein>